<dbReference type="CDD" id="cd01283">
    <property type="entry name" value="cytidine_deaminase"/>
    <property type="match status" value="1"/>
</dbReference>
<evidence type="ECO:0000256" key="13">
    <source>
        <dbReference type="PIRSR" id="PIRSR606262-2"/>
    </source>
</evidence>
<keyword evidence="6 14" id="KW-0479">Metal-binding</keyword>
<proteinExistence type="inferred from homology"/>
<protein>
    <recommendedName>
        <fullName evidence="5 15">Cytidine deaminase</fullName>
        <ecNumber evidence="4 15">3.5.4.5</ecNumber>
    </recommendedName>
    <alternativeName>
        <fullName evidence="9 15">Cytidine aminohydrolase</fullName>
    </alternativeName>
</protein>
<dbReference type="InterPro" id="IPR016193">
    <property type="entry name" value="Cytidine_deaminase-like"/>
</dbReference>
<evidence type="ECO:0000256" key="8">
    <source>
        <dbReference type="ARBA" id="ARBA00022833"/>
    </source>
</evidence>
<accession>A0A1Y1RW32</accession>
<dbReference type="GO" id="GO:0072527">
    <property type="term" value="P:pyrimidine-containing compound metabolic process"/>
    <property type="evidence" value="ECO:0007669"/>
    <property type="project" value="UniProtKB-ARBA"/>
</dbReference>
<dbReference type="Proteomes" id="UP000192343">
    <property type="component" value="Unassembled WGS sequence"/>
</dbReference>
<evidence type="ECO:0000256" key="3">
    <source>
        <dbReference type="ARBA" id="ARBA00006576"/>
    </source>
</evidence>
<dbReference type="EMBL" id="MWQY01000018">
    <property type="protein sequence ID" value="ORC32937.1"/>
    <property type="molecule type" value="Genomic_DNA"/>
</dbReference>
<gene>
    <name evidence="17" type="ORF">B4O97_14890</name>
</gene>
<comment type="function">
    <text evidence="2 15">This enzyme scavenges exogenous and endogenous cytidine and 2'-deoxycytidine for UMP synthesis.</text>
</comment>
<dbReference type="InterPro" id="IPR016192">
    <property type="entry name" value="APOBEC/CMP_deaminase_Zn-bd"/>
</dbReference>
<dbReference type="GO" id="GO:0005829">
    <property type="term" value="C:cytosol"/>
    <property type="evidence" value="ECO:0007669"/>
    <property type="project" value="TreeGrafter"/>
</dbReference>
<dbReference type="PANTHER" id="PTHR11644">
    <property type="entry name" value="CYTIDINE DEAMINASE"/>
    <property type="match status" value="1"/>
</dbReference>
<feature type="binding site" evidence="13">
    <location>
        <begin position="46"/>
        <end position="52"/>
    </location>
    <ligand>
        <name>substrate</name>
    </ligand>
</feature>
<evidence type="ECO:0000256" key="12">
    <source>
        <dbReference type="PIRSR" id="PIRSR606262-1"/>
    </source>
</evidence>
<dbReference type="EC" id="3.5.4.5" evidence="4 15"/>
<evidence type="ECO:0000256" key="6">
    <source>
        <dbReference type="ARBA" id="ARBA00022723"/>
    </source>
</evidence>
<evidence type="ECO:0000313" key="17">
    <source>
        <dbReference type="EMBL" id="ORC32937.1"/>
    </source>
</evidence>
<dbReference type="STRING" id="1963862.B4O97_14890"/>
<evidence type="ECO:0000256" key="7">
    <source>
        <dbReference type="ARBA" id="ARBA00022801"/>
    </source>
</evidence>
<evidence type="ECO:0000256" key="10">
    <source>
        <dbReference type="ARBA" id="ARBA00049252"/>
    </source>
</evidence>
<dbReference type="GO" id="GO:0004126">
    <property type="term" value="F:cytidine deaminase activity"/>
    <property type="evidence" value="ECO:0007669"/>
    <property type="project" value="UniProtKB-UniRule"/>
</dbReference>
<feature type="binding site" evidence="14">
    <location>
        <position position="91"/>
    </location>
    <ligand>
        <name>Zn(2+)</name>
        <dbReference type="ChEBI" id="CHEBI:29105"/>
        <note>catalytic</note>
    </ligand>
</feature>
<dbReference type="OrthoDB" id="9795347at2"/>
<dbReference type="NCBIfam" id="NF004064">
    <property type="entry name" value="PRK05578.1"/>
    <property type="match status" value="1"/>
</dbReference>
<comment type="similarity">
    <text evidence="3 15">Belongs to the cytidine and deoxycytidylate deaminase family.</text>
</comment>
<evidence type="ECO:0000313" key="18">
    <source>
        <dbReference type="Proteomes" id="UP000192343"/>
    </source>
</evidence>
<dbReference type="FunFam" id="3.40.140.10:FF:000008">
    <property type="entry name" value="Cytidine deaminase"/>
    <property type="match status" value="1"/>
</dbReference>
<evidence type="ECO:0000256" key="9">
    <source>
        <dbReference type="ARBA" id="ARBA00032005"/>
    </source>
</evidence>
<dbReference type="GO" id="GO:0042802">
    <property type="term" value="F:identical protein binding"/>
    <property type="evidence" value="ECO:0007669"/>
    <property type="project" value="UniProtKB-ARBA"/>
</dbReference>
<comment type="cofactor">
    <cofactor evidence="1 14 15">
        <name>Zn(2+)</name>
        <dbReference type="ChEBI" id="CHEBI:29105"/>
    </cofactor>
</comment>
<dbReference type="PANTHER" id="PTHR11644:SF2">
    <property type="entry name" value="CYTIDINE DEAMINASE"/>
    <property type="match status" value="1"/>
</dbReference>
<dbReference type="GO" id="GO:0008270">
    <property type="term" value="F:zinc ion binding"/>
    <property type="evidence" value="ECO:0007669"/>
    <property type="project" value="UniProtKB-UniRule"/>
</dbReference>
<dbReference type="InterPro" id="IPR006262">
    <property type="entry name" value="Cyt_deam_tetra"/>
</dbReference>
<comment type="catalytic activity">
    <reaction evidence="11 15">
        <text>cytidine + H2O + H(+) = uridine + NH4(+)</text>
        <dbReference type="Rhea" id="RHEA:16069"/>
        <dbReference type="ChEBI" id="CHEBI:15377"/>
        <dbReference type="ChEBI" id="CHEBI:15378"/>
        <dbReference type="ChEBI" id="CHEBI:16704"/>
        <dbReference type="ChEBI" id="CHEBI:17562"/>
        <dbReference type="ChEBI" id="CHEBI:28938"/>
        <dbReference type="EC" id="3.5.4.5"/>
    </reaction>
</comment>
<evidence type="ECO:0000256" key="11">
    <source>
        <dbReference type="ARBA" id="ARBA00049558"/>
    </source>
</evidence>
<evidence type="ECO:0000256" key="14">
    <source>
        <dbReference type="PIRSR" id="PIRSR606262-3"/>
    </source>
</evidence>
<dbReference type="Pfam" id="PF00383">
    <property type="entry name" value="dCMP_cyt_deam_1"/>
    <property type="match status" value="1"/>
</dbReference>
<keyword evidence="7 15" id="KW-0378">Hydrolase</keyword>
<evidence type="ECO:0000256" key="1">
    <source>
        <dbReference type="ARBA" id="ARBA00001947"/>
    </source>
</evidence>
<dbReference type="InterPro" id="IPR002125">
    <property type="entry name" value="CMP_dCMP_dom"/>
</dbReference>
<dbReference type="NCBIfam" id="TIGR01354">
    <property type="entry name" value="cyt_deam_tetra"/>
    <property type="match status" value="1"/>
</dbReference>
<dbReference type="GO" id="GO:0055086">
    <property type="term" value="P:nucleobase-containing small molecule metabolic process"/>
    <property type="evidence" value="ECO:0007669"/>
    <property type="project" value="UniProtKB-ARBA"/>
</dbReference>
<name>A0A1Y1RW32_9SPIO</name>
<sequence length="135" mass="14628">MEKEPDIEQLVTAAAAARNNAHTPYSRFKVGAALLLADGSIRDGCNIENASYGATVCAERVAILKARSEDPEMQIQAIAVVTQSETPSPPCALCLQVMAEFCSPETPIILANTSGKRLHYRFDELLPHPFTQSLL</sequence>
<feature type="active site" description="Proton donor" evidence="12">
    <location>
        <position position="59"/>
    </location>
</feature>
<comment type="catalytic activity">
    <reaction evidence="10 15">
        <text>2'-deoxycytidine + H2O + H(+) = 2'-deoxyuridine + NH4(+)</text>
        <dbReference type="Rhea" id="RHEA:13433"/>
        <dbReference type="ChEBI" id="CHEBI:15377"/>
        <dbReference type="ChEBI" id="CHEBI:15378"/>
        <dbReference type="ChEBI" id="CHEBI:15698"/>
        <dbReference type="ChEBI" id="CHEBI:16450"/>
        <dbReference type="ChEBI" id="CHEBI:28938"/>
        <dbReference type="EC" id="3.5.4.5"/>
    </reaction>
</comment>
<keyword evidence="18" id="KW-1185">Reference proteome</keyword>
<feature type="binding site" evidence="14">
    <location>
        <position position="94"/>
    </location>
    <ligand>
        <name>Zn(2+)</name>
        <dbReference type="ChEBI" id="CHEBI:29105"/>
        <note>catalytic</note>
    </ligand>
</feature>
<dbReference type="InterPro" id="IPR050202">
    <property type="entry name" value="Cyt/Deoxycyt_deaminase"/>
</dbReference>
<feature type="domain" description="CMP/dCMP-type deaminase" evidence="16">
    <location>
        <begin position="5"/>
        <end position="133"/>
    </location>
</feature>
<evidence type="ECO:0000256" key="2">
    <source>
        <dbReference type="ARBA" id="ARBA00003949"/>
    </source>
</evidence>
<dbReference type="Gene3D" id="3.40.140.10">
    <property type="entry name" value="Cytidine Deaminase, domain 2"/>
    <property type="match status" value="1"/>
</dbReference>
<evidence type="ECO:0000256" key="5">
    <source>
        <dbReference type="ARBA" id="ARBA00018266"/>
    </source>
</evidence>
<keyword evidence="8 14" id="KW-0862">Zinc</keyword>
<dbReference type="PROSITE" id="PS00903">
    <property type="entry name" value="CYT_DCMP_DEAMINASES_1"/>
    <property type="match status" value="1"/>
</dbReference>
<evidence type="ECO:0000259" key="16">
    <source>
        <dbReference type="PROSITE" id="PS51747"/>
    </source>
</evidence>
<evidence type="ECO:0000256" key="4">
    <source>
        <dbReference type="ARBA" id="ARBA00012783"/>
    </source>
</evidence>
<dbReference type="AlphaFoldDB" id="A0A1Y1RW32"/>
<reference evidence="17 18" key="1">
    <citation type="submission" date="2017-03" db="EMBL/GenBank/DDBJ databases">
        <title>Draft Genome sequence of Marispirochaeta sp. strain JC444.</title>
        <authorList>
            <person name="Shivani Y."/>
            <person name="Subhash Y."/>
            <person name="Sasikala C."/>
            <person name="Ramana C."/>
        </authorList>
    </citation>
    <scope>NUCLEOTIDE SEQUENCE [LARGE SCALE GENOMIC DNA]</scope>
    <source>
        <strain evidence="17 18">JC444</strain>
    </source>
</reference>
<dbReference type="PROSITE" id="PS51747">
    <property type="entry name" value="CYT_DCMP_DEAMINASES_2"/>
    <property type="match status" value="1"/>
</dbReference>
<evidence type="ECO:0000256" key="15">
    <source>
        <dbReference type="RuleBase" id="RU364006"/>
    </source>
</evidence>
<feature type="binding site" evidence="14">
    <location>
        <position position="57"/>
    </location>
    <ligand>
        <name>Zn(2+)</name>
        <dbReference type="ChEBI" id="CHEBI:29105"/>
        <note>catalytic</note>
    </ligand>
</feature>
<organism evidence="17 18">
    <name type="scientific">Marispirochaeta aestuarii</name>
    <dbReference type="NCBI Taxonomy" id="1963862"/>
    <lineage>
        <taxon>Bacteria</taxon>
        <taxon>Pseudomonadati</taxon>
        <taxon>Spirochaetota</taxon>
        <taxon>Spirochaetia</taxon>
        <taxon>Spirochaetales</taxon>
        <taxon>Spirochaetaceae</taxon>
        <taxon>Marispirochaeta</taxon>
    </lineage>
</organism>
<dbReference type="RefSeq" id="WP_083052010.1">
    <property type="nucleotide sequence ID" value="NZ_CAXXQO010000003.1"/>
</dbReference>
<comment type="caution">
    <text evidence="17">The sequence shown here is derived from an EMBL/GenBank/DDBJ whole genome shotgun (WGS) entry which is preliminary data.</text>
</comment>
<dbReference type="SUPFAM" id="SSF53927">
    <property type="entry name" value="Cytidine deaminase-like"/>
    <property type="match status" value="1"/>
</dbReference>